<sequence length="1244" mass="141271">IKCNIRARKVSELQKEKGFEGVIAATRKTTPDQLIERDSKYPDLSELLRGPTSDNYAKRVSQHEYDFVKENTTIIPSVLSDLIDQLQCRCFMGILPEIKRAWVTIDHRLCMWNYTDGTDLTWYDDQDQIICSVGLVNPRPDIFGDNIKYLLILTTRIAVSVLAVSVTSGPMNDGTDDQITLIATDIAAPANNVTFTQVVGTDEGRVFLVGDGQLFELDYLRQGTWFGRSSDLIVRTAKPYSAYLPTFLRQSPLVEIKSIALDNERKVLYLLSSQSGIEVYYLGANGHDFTPVARNTDILNSARLACRQSSTILDTNEFEIQSIHIISIAESKKIHLLAMTTHGIRLYFTHQKDALRMTTTYQQPMTRTTTPSVVPNALELIHVRLPPSAEASCSLSLHHGGPTALSGQQPNYQLFGIIHAAYYDCGALLAAKTLGQEQQQQQEDRKTVLLMTSMDLGDYSNQLTGGNNNTMGTTTTTNMSSLSYGNNNQQQQRMTLVETSAIIESDGNVYAIAEANPQKRGKRTMNEITDTLSNSPRRFLVLTDKGVTFFKKQRPVDVLQQLLLDTQGDINTHRREFEAFFERYGRVQSCAMCLAIICGNLHNQELVPVIRAASFLFFEFGGSPTAAAVTTLGGNYLGRAIGTSGTTYSGKHDGFALYFARLIAPVWKLKVFENSADRKKNEQRSKFQASLLKAQCELDHLKRFMDANPEFHVSASFGDSRFQSADQGMLQVLVEILQWLPELARNEVQTLTLESMLSTPRGRVLTRELVIATINKYGAQHIHVGYDIVSDLLRRKCSSFFGPSDVAFYRGVENLQRAKKAEAEYERTSALSESLELFKEAADYLTEEKLTEICNDYAQQRFHVGCVELPLERAKKIDPQQQGLAYMEAKNPPGDARLQFYQGRMQCYQLVFHALASVKSLLQSGNTNEVYVAHVFSTALTHNKDKLFHYALYHWFQQKGMMSELLAVDTPYLIPYFKEYVDEVEGMEFLWQYYRRREQYYEAALYLEALATRPHNGLDLQKRMEHLAMAVVNASCRDSKRQQQQESTQLLQNLEHRVTVARIQLRLQQTLESRGGSDNEQGARSLDHQLFDINDLFNKFARHYGILDEILFIMKVTGHYDMIYLKEIWQTIITQNEKEATESHISPFATLKTRIIYLGDRLYPSPTAFPVDLIVDILEHYCFEHKRQLPTGYVVDSLRSAGVPIEVLLDVYTVSIENKKPTWHGPDEYEYLQHQFQYLKQLLG</sequence>
<keyword evidence="8" id="KW-1185">Reference proteome</keyword>
<dbReference type="GO" id="GO:0000972">
    <property type="term" value="P:transcription-dependent tethering of RNA polymerase II gene DNA at nuclear periphery"/>
    <property type="evidence" value="ECO:0007669"/>
    <property type="project" value="TreeGrafter"/>
</dbReference>
<dbReference type="Gene3D" id="1.25.40.450">
    <property type="entry name" value="Nucleoporin, helical domain, N-terminal subdomain"/>
    <property type="match status" value="1"/>
</dbReference>
<evidence type="ECO:0000313" key="7">
    <source>
        <dbReference type="EMBL" id="KAG2215060.1"/>
    </source>
</evidence>
<dbReference type="GO" id="GO:0017056">
    <property type="term" value="F:structural constituent of nuclear pore"/>
    <property type="evidence" value="ECO:0007669"/>
    <property type="project" value="InterPro"/>
</dbReference>
<dbReference type="AlphaFoldDB" id="A0A8H7VC73"/>
<dbReference type="Proteomes" id="UP000646827">
    <property type="component" value="Unassembled WGS sequence"/>
</dbReference>
<feature type="domain" description="Nucleoporin Nup133/Nup155-like N-terminal" evidence="6">
    <location>
        <begin position="64"/>
        <end position="547"/>
    </location>
</feature>
<dbReference type="Pfam" id="PF03177">
    <property type="entry name" value="Nucleoporin_C"/>
    <property type="match status" value="2"/>
</dbReference>
<dbReference type="InterPro" id="IPR007187">
    <property type="entry name" value="Nucleoporin_Nup133/Nup155_C"/>
</dbReference>
<keyword evidence="4" id="KW-0539">Nucleus</keyword>
<dbReference type="InterPro" id="IPR042538">
    <property type="entry name" value="Nucleoporin_Nup155_C_3"/>
</dbReference>
<dbReference type="Gene3D" id="1.25.40.440">
    <property type="entry name" value="Nucleoporin, helical domain, central subdomain"/>
    <property type="match status" value="1"/>
</dbReference>
<name>A0A8H7VC73_9FUNG</name>
<evidence type="ECO:0000256" key="1">
    <source>
        <dbReference type="ARBA" id="ARBA00004123"/>
    </source>
</evidence>
<dbReference type="GO" id="GO:0036228">
    <property type="term" value="P:protein localization to nuclear inner membrane"/>
    <property type="evidence" value="ECO:0007669"/>
    <property type="project" value="TreeGrafter"/>
</dbReference>
<dbReference type="GO" id="GO:0044611">
    <property type="term" value="C:nuclear pore inner ring"/>
    <property type="evidence" value="ECO:0007669"/>
    <property type="project" value="TreeGrafter"/>
</dbReference>
<evidence type="ECO:0000259" key="6">
    <source>
        <dbReference type="Pfam" id="PF08801"/>
    </source>
</evidence>
<evidence type="ECO:0000256" key="4">
    <source>
        <dbReference type="ARBA" id="ARBA00023242"/>
    </source>
</evidence>
<protein>
    <submittedName>
        <fullName evidence="7">Uncharacterized protein</fullName>
    </submittedName>
</protein>
<keyword evidence="3" id="KW-0813">Transport</keyword>
<dbReference type="Gene3D" id="1.20.58.1780">
    <property type="match status" value="2"/>
</dbReference>
<dbReference type="PANTHER" id="PTHR10350">
    <property type="entry name" value="NUCLEAR PORE COMPLEX PROTEIN NUP155"/>
    <property type="match status" value="1"/>
</dbReference>
<dbReference type="InterPro" id="IPR042537">
    <property type="entry name" value="Nucleoporin_Nup155_C_2"/>
</dbReference>
<feature type="domain" description="Nucleoporin Nup133/Nup155-like C-terminal" evidence="5">
    <location>
        <begin position="734"/>
        <end position="1238"/>
    </location>
</feature>
<dbReference type="InterPro" id="IPR004870">
    <property type="entry name" value="Nucleoporin_Nup155"/>
</dbReference>
<dbReference type="EMBL" id="JAEPRB010000551">
    <property type="protein sequence ID" value="KAG2215060.1"/>
    <property type="molecule type" value="Genomic_DNA"/>
</dbReference>
<feature type="non-terminal residue" evidence="7">
    <location>
        <position position="1"/>
    </location>
</feature>
<gene>
    <name evidence="7" type="ORF">INT45_006297</name>
</gene>
<dbReference type="PANTHER" id="PTHR10350:SF6">
    <property type="entry name" value="NUCLEAR PORE COMPLEX PROTEIN NUP155"/>
    <property type="match status" value="1"/>
</dbReference>
<dbReference type="Pfam" id="PF08801">
    <property type="entry name" value="Nucleoporin_N"/>
    <property type="match status" value="1"/>
</dbReference>
<evidence type="ECO:0000313" key="8">
    <source>
        <dbReference type="Proteomes" id="UP000646827"/>
    </source>
</evidence>
<proteinExistence type="inferred from homology"/>
<dbReference type="GO" id="GO:0006606">
    <property type="term" value="P:protein import into nucleus"/>
    <property type="evidence" value="ECO:0007669"/>
    <property type="project" value="TreeGrafter"/>
</dbReference>
<comment type="subcellular location">
    <subcellularLocation>
        <location evidence="1">Nucleus</location>
    </subcellularLocation>
</comment>
<evidence type="ECO:0000256" key="2">
    <source>
        <dbReference type="ARBA" id="ARBA00007373"/>
    </source>
</evidence>
<evidence type="ECO:0000259" key="5">
    <source>
        <dbReference type="Pfam" id="PF03177"/>
    </source>
</evidence>
<feature type="domain" description="Nucleoporin Nup133/Nup155-like C-terminal" evidence="5">
    <location>
        <begin position="649"/>
        <end position="711"/>
    </location>
</feature>
<comment type="caution">
    <text evidence="7">The sequence shown here is derived from an EMBL/GenBank/DDBJ whole genome shotgun (WGS) entry which is preliminary data.</text>
</comment>
<dbReference type="GO" id="GO:0006405">
    <property type="term" value="P:RNA export from nucleus"/>
    <property type="evidence" value="ECO:0007669"/>
    <property type="project" value="TreeGrafter"/>
</dbReference>
<reference evidence="7 8" key="1">
    <citation type="submission" date="2020-12" db="EMBL/GenBank/DDBJ databases">
        <title>Metabolic potential, ecology and presence of endohyphal bacteria is reflected in genomic diversity of Mucoromycotina.</title>
        <authorList>
            <person name="Muszewska A."/>
            <person name="Okrasinska A."/>
            <person name="Steczkiewicz K."/>
            <person name="Drgas O."/>
            <person name="Orlowska M."/>
            <person name="Perlinska-Lenart U."/>
            <person name="Aleksandrzak-Piekarczyk T."/>
            <person name="Szatraj K."/>
            <person name="Zielenkiewicz U."/>
            <person name="Pilsyk S."/>
            <person name="Malc E."/>
            <person name="Mieczkowski P."/>
            <person name="Kruszewska J.S."/>
            <person name="Biernat P."/>
            <person name="Pawlowska J."/>
        </authorList>
    </citation>
    <scope>NUCLEOTIDE SEQUENCE [LARGE SCALE GENOMIC DNA]</scope>
    <source>
        <strain evidence="7 8">CBS 142.35</strain>
    </source>
</reference>
<evidence type="ECO:0000256" key="3">
    <source>
        <dbReference type="ARBA" id="ARBA00022448"/>
    </source>
</evidence>
<dbReference type="InterPro" id="IPR014908">
    <property type="entry name" value="Nucleoporin_Nup133/Nup155_N"/>
</dbReference>
<accession>A0A8H7VC73</accession>
<comment type="similarity">
    <text evidence="2">Belongs to the non-repetitive/WGA-negative nucleoporin family.</text>
</comment>
<dbReference type="OrthoDB" id="338970at2759"/>
<dbReference type="InterPro" id="IPR042533">
    <property type="entry name" value="Nucleoporin_Nup155_C_1"/>
</dbReference>
<organism evidence="7 8">
    <name type="scientific">Circinella minor</name>
    <dbReference type="NCBI Taxonomy" id="1195481"/>
    <lineage>
        <taxon>Eukaryota</taxon>
        <taxon>Fungi</taxon>
        <taxon>Fungi incertae sedis</taxon>
        <taxon>Mucoromycota</taxon>
        <taxon>Mucoromycotina</taxon>
        <taxon>Mucoromycetes</taxon>
        <taxon>Mucorales</taxon>
        <taxon>Lichtheimiaceae</taxon>
        <taxon>Circinella</taxon>
    </lineage>
</organism>
<dbReference type="Gene3D" id="1.20.120.1880">
    <property type="entry name" value="Nucleoporin, helical C-terminal domain"/>
    <property type="match status" value="1"/>
</dbReference>